<dbReference type="Gene3D" id="2.60.40.10">
    <property type="entry name" value="Immunoglobulins"/>
    <property type="match status" value="1"/>
</dbReference>
<dbReference type="InterPro" id="IPR037439">
    <property type="entry name" value="Branching_enzy"/>
</dbReference>
<accession>A0A6C0QQP3</accession>
<dbReference type="Pfam" id="PF00128">
    <property type="entry name" value="Alpha-amylase"/>
    <property type="match status" value="1"/>
</dbReference>
<gene>
    <name evidence="10 13" type="primary">glgB</name>
    <name evidence="13" type="ORF">ERICV_01905</name>
</gene>
<comment type="pathway">
    <text evidence="3 10">Glycan biosynthesis; glycogen biosynthesis.</text>
</comment>
<feature type="active site" description="Nucleophile" evidence="10 11">
    <location>
        <position position="311"/>
    </location>
</feature>
<dbReference type="FunFam" id="3.20.20.80:FF:000003">
    <property type="entry name" value="1,4-alpha-glucan branching enzyme GlgB"/>
    <property type="match status" value="1"/>
</dbReference>
<evidence type="ECO:0000259" key="12">
    <source>
        <dbReference type="SMART" id="SM00642"/>
    </source>
</evidence>
<protein>
    <recommendedName>
        <fullName evidence="10">1,4-alpha-glucan branching enzyme GlgB</fullName>
        <ecNumber evidence="10">2.4.1.18</ecNumber>
    </recommendedName>
    <alternativeName>
        <fullName evidence="10">1,4-alpha-D-glucan:1,4-alpha-D-glucan 6-glucosyl-transferase</fullName>
    </alternativeName>
    <alternativeName>
        <fullName evidence="10">Alpha-(1-&gt;4)-glucan branching enzyme</fullName>
    </alternativeName>
    <alternativeName>
        <fullName evidence="10">Glycogen branching enzyme</fullName>
        <shortName evidence="10">BE</shortName>
    </alternativeName>
</protein>
<reference evidence="13 14" key="1">
    <citation type="journal article" date="2020" name="Int. J. Med. Microbiol.">
        <title>Discovery of Paenibacillus larvae ERIC V: Phenotypic and genomic comparison to genotypes ERIC I-IV reveal different inventories of virulence factors which correlate with epidemiological prevalences of American Foulbrood.</title>
        <authorList>
            <person name="Beims H."/>
            <person name="Bunk B."/>
            <person name="Erler S."/>
            <person name="Mohr K.I."/>
            <person name="Sproer C."/>
            <person name="Pradella S."/>
            <person name="Gunther G."/>
            <person name="Rohde M."/>
            <person name="von der Ohe W."/>
            <person name="Steinert M."/>
        </authorList>
    </citation>
    <scope>NUCLEOTIDE SEQUENCE [LARGE SCALE GENOMIC DNA]</scope>
    <source>
        <strain evidence="13">Eric_V</strain>
    </source>
</reference>
<comment type="function">
    <text evidence="2 10">Catalyzes the formation of the alpha-1,6-glucosidic linkages in glycogen by scission of a 1,4-alpha-linked oligosaccharide from growing alpha-1,4-glucan chains and the subsequent attachment of the oligosaccharide to the alpha-1,6 position.</text>
</comment>
<dbReference type="SUPFAM" id="SSF51445">
    <property type="entry name" value="(Trans)glycosidases"/>
    <property type="match status" value="1"/>
</dbReference>
<dbReference type="GO" id="GO:0005829">
    <property type="term" value="C:cytosol"/>
    <property type="evidence" value="ECO:0007669"/>
    <property type="project" value="TreeGrafter"/>
</dbReference>
<dbReference type="EMBL" id="CP019717">
    <property type="protein sequence ID" value="QHZ51055.1"/>
    <property type="molecule type" value="Genomic_DNA"/>
</dbReference>
<dbReference type="PIRSF" id="PIRSF000463">
    <property type="entry name" value="GlgB"/>
    <property type="match status" value="1"/>
</dbReference>
<keyword evidence="9 10" id="KW-0119">Carbohydrate metabolism</keyword>
<proteinExistence type="inferred from homology"/>
<dbReference type="NCBIfam" id="NF003811">
    <property type="entry name" value="PRK05402.1"/>
    <property type="match status" value="1"/>
</dbReference>
<evidence type="ECO:0000313" key="13">
    <source>
        <dbReference type="EMBL" id="QHZ51055.1"/>
    </source>
</evidence>
<dbReference type="AlphaFoldDB" id="A0A6C0QQP3"/>
<name>A0A6C0QQP3_9BACL</name>
<dbReference type="InterPro" id="IPR017853">
    <property type="entry name" value="GH"/>
</dbReference>
<dbReference type="Proteomes" id="UP000464330">
    <property type="component" value="Chromosome"/>
</dbReference>
<evidence type="ECO:0000256" key="5">
    <source>
        <dbReference type="ARBA" id="ARBA00022600"/>
    </source>
</evidence>
<dbReference type="PANTHER" id="PTHR43651">
    <property type="entry name" value="1,4-ALPHA-GLUCAN-BRANCHING ENZYME"/>
    <property type="match status" value="1"/>
</dbReference>
<dbReference type="InterPro" id="IPR004193">
    <property type="entry name" value="Glyco_hydro_13_N"/>
</dbReference>
<evidence type="ECO:0000256" key="9">
    <source>
        <dbReference type="ARBA" id="ARBA00023277"/>
    </source>
</evidence>
<dbReference type="UniPathway" id="UPA00164"/>
<dbReference type="CDD" id="cd11322">
    <property type="entry name" value="AmyAc_Glg_BE"/>
    <property type="match status" value="1"/>
</dbReference>
<keyword evidence="8 10" id="KW-0320">Glycogen biosynthesis</keyword>
<evidence type="ECO:0000256" key="8">
    <source>
        <dbReference type="ARBA" id="ARBA00023056"/>
    </source>
</evidence>
<dbReference type="Pfam" id="PF02806">
    <property type="entry name" value="Alpha-amylase_C"/>
    <property type="match status" value="1"/>
</dbReference>
<evidence type="ECO:0000256" key="7">
    <source>
        <dbReference type="ARBA" id="ARBA00022679"/>
    </source>
</evidence>
<dbReference type="GO" id="GO:0005978">
    <property type="term" value="P:glycogen biosynthetic process"/>
    <property type="evidence" value="ECO:0007669"/>
    <property type="project" value="UniProtKB-UniRule"/>
</dbReference>
<dbReference type="NCBIfam" id="NF008967">
    <property type="entry name" value="PRK12313.1"/>
    <property type="match status" value="1"/>
</dbReference>
<evidence type="ECO:0000256" key="3">
    <source>
        <dbReference type="ARBA" id="ARBA00004964"/>
    </source>
</evidence>
<dbReference type="InterPro" id="IPR006047">
    <property type="entry name" value="GH13_cat_dom"/>
</dbReference>
<dbReference type="SUPFAM" id="SSF51011">
    <property type="entry name" value="Glycosyl hydrolase domain"/>
    <property type="match status" value="1"/>
</dbReference>
<comment type="catalytic activity">
    <reaction evidence="1 10">
        <text>Transfers a segment of a (1-&gt;4)-alpha-D-glucan chain to a primary hydroxy group in a similar glucan chain.</text>
        <dbReference type="EC" id="2.4.1.18"/>
    </reaction>
</comment>
<sequence>MTKLLPSPKDLYLYREGTLFFSYLTMGAHLVTEHGQEGVRFTVWAPHAAEVRVAGDFNGWTTKDHRMKQAGDPEVWSLFIPGVSEGERYKFEIHTADGRVLLKADPYAFYAEKRPDTASRVYNLYGYEWGDSDYIKRKKKEAPYQQPLLVYEVHLGTWKRNGTGEDSAYSYRELADKLVPYAARMGYTHLELMPLAEHPFDRSWGYQVTGYYAVTSRFGTPHDFMYFVDKCHQYGVGVIMDWVPGHFCKDDHGLRQFDGEPLYECGNPLMAEKPEWGTLAFDFGKPEVVSFLISNALFWMDMFHIDGLRVDAVAHMLYLNFGKPESMRTTNSLGGEENLEAIAFLRKLNQAVFHYFPEALMMAEDSTDWPDVTKPVYESGLGFNYKWNMGWMNDMLSYMKLDPIHRRYHHNLITFSLMYAFNENYILPLSHDEVVHGKRSLLHKMPGDYWQKFANLRLFYGYMMAHPGKKLLFMGGEFGQYDEWKDVSGLDWFLLDYESHRSMHRYVKELNAFYSGEPAFWEQDHKSGGFQWIHADDRTKSVVSFIRKGSRKQDEIIVVCNFTPEIYQNYRIGIPQPGRYREVWNSDAPSYGGSGKANHHQMKTDPIPWNGFPYSLSLLVPPLSAVYLKRTERKRTAGQRGEEI</sequence>
<dbReference type="GO" id="GO:0004553">
    <property type="term" value="F:hydrolase activity, hydrolyzing O-glycosyl compounds"/>
    <property type="evidence" value="ECO:0007669"/>
    <property type="project" value="InterPro"/>
</dbReference>
<dbReference type="InterPro" id="IPR013780">
    <property type="entry name" value="Glyco_hydro_b"/>
</dbReference>
<organism evidence="13 14">
    <name type="scientific">Paenibacillus larvae subsp. larvae</name>
    <dbReference type="NCBI Taxonomy" id="147375"/>
    <lineage>
        <taxon>Bacteria</taxon>
        <taxon>Bacillati</taxon>
        <taxon>Bacillota</taxon>
        <taxon>Bacilli</taxon>
        <taxon>Bacillales</taxon>
        <taxon>Paenibacillaceae</taxon>
        <taxon>Paenibacillus</taxon>
    </lineage>
</organism>
<dbReference type="InterPro" id="IPR044143">
    <property type="entry name" value="GlgB_N_E_set_prok"/>
</dbReference>
<evidence type="ECO:0000256" key="11">
    <source>
        <dbReference type="PIRSR" id="PIRSR000463-1"/>
    </source>
</evidence>
<keyword evidence="5 10" id="KW-0321">Glycogen metabolism</keyword>
<dbReference type="HAMAP" id="MF_00685">
    <property type="entry name" value="GlgB"/>
    <property type="match status" value="1"/>
</dbReference>
<feature type="domain" description="Glycosyl hydrolase family 13 catalytic" evidence="12">
    <location>
        <begin position="152"/>
        <end position="514"/>
    </location>
</feature>
<evidence type="ECO:0000256" key="6">
    <source>
        <dbReference type="ARBA" id="ARBA00022676"/>
    </source>
</evidence>
<dbReference type="InterPro" id="IPR006407">
    <property type="entry name" value="GlgB"/>
</dbReference>
<dbReference type="PANTHER" id="PTHR43651:SF3">
    <property type="entry name" value="1,4-ALPHA-GLUCAN-BRANCHING ENZYME"/>
    <property type="match status" value="1"/>
</dbReference>
<dbReference type="NCBIfam" id="TIGR01515">
    <property type="entry name" value="branching_enzym"/>
    <property type="match status" value="1"/>
</dbReference>
<evidence type="ECO:0000256" key="2">
    <source>
        <dbReference type="ARBA" id="ARBA00002953"/>
    </source>
</evidence>
<dbReference type="CDD" id="cd02855">
    <property type="entry name" value="E_set_GBE_prok_N"/>
    <property type="match status" value="1"/>
</dbReference>
<keyword evidence="7 10" id="KW-0808">Transferase</keyword>
<dbReference type="Gene3D" id="2.60.40.1180">
    <property type="entry name" value="Golgi alpha-mannosidase II"/>
    <property type="match status" value="1"/>
</dbReference>
<dbReference type="Gene3D" id="3.20.20.80">
    <property type="entry name" value="Glycosidases"/>
    <property type="match status" value="1"/>
</dbReference>
<dbReference type="GO" id="GO:0043169">
    <property type="term" value="F:cation binding"/>
    <property type="evidence" value="ECO:0007669"/>
    <property type="project" value="InterPro"/>
</dbReference>
<dbReference type="GO" id="GO:0003844">
    <property type="term" value="F:1,4-alpha-glucan branching enzyme activity"/>
    <property type="evidence" value="ECO:0007669"/>
    <property type="project" value="UniProtKB-UniRule"/>
</dbReference>
<dbReference type="SMART" id="SM00642">
    <property type="entry name" value="Aamy"/>
    <property type="match status" value="1"/>
</dbReference>
<dbReference type="InterPro" id="IPR006048">
    <property type="entry name" value="A-amylase/branching_C"/>
</dbReference>
<evidence type="ECO:0000313" key="14">
    <source>
        <dbReference type="Proteomes" id="UP000464330"/>
    </source>
</evidence>
<keyword evidence="6 10" id="KW-0328">Glycosyltransferase</keyword>
<dbReference type="FunFam" id="2.60.40.1180:FF:000002">
    <property type="entry name" value="1,4-alpha-glucan branching enzyme GlgB"/>
    <property type="match status" value="1"/>
</dbReference>
<dbReference type="InterPro" id="IPR013783">
    <property type="entry name" value="Ig-like_fold"/>
</dbReference>
<feature type="active site" description="Proton donor" evidence="10 11">
    <location>
        <position position="364"/>
    </location>
</feature>
<evidence type="ECO:0000256" key="10">
    <source>
        <dbReference type="HAMAP-Rule" id="MF_00685"/>
    </source>
</evidence>
<dbReference type="EC" id="2.4.1.18" evidence="10"/>
<comment type="similarity">
    <text evidence="4 10">Belongs to the glycosyl hydrolase 13 family. GlgB subfamily.</text>
</comment>
<comment type="subunit">
    <text evidence="10">Monomer.</text>
</comment>
<dbReference type="FunFam" id="2.60.40.10:FF:000169">
    <property type="entry name" value="1,4-alpha-glucan branching enzyme GlgB"/>
    <property type="match status" value="1"/>
</dbReference>
<dbReference type="RefSeq" id="WP_172423153.1">
    <property type="nucleotide sequence ID" value="NZ_CP019717.1"/>
</dbReference>
<dbReference type="Pfam" id="PF02922">
    <property type="entry name" value="CBM_48"/>
    <property type="match status" value="1"/>
</dbReference>
<evidence type="ECO:0000256" key="4">
    <source>
        <dbReference type="ARBA" id="ARBA00009000"/>
    </source>
</evidence>
<evidence type="ECO:0000256" key="1">
    <source>
        <dbReference type="ARBA" id="ARBA00000826"/>
    </source>
</evidence>